<reference evidence="1 2" key="1">
    <citation type="submission" date="2020-08" db="EMBL/GenBank/DDBJ databases">
        <title>A Genomic Blueprint of the Chicken Gut Microbiome.</title>
        <authorList>
            <person name="Gilroy R."/>
            <person name="Ravi A."/>
            <person name="Getino M."/>
            <person name="Pursley I."/>
            <person name="Horton D.L."/>
            <person name="Alikhan N.-F."/>
            <person name="Baker D."/>
            <person name="Gharbi K."/>
            <person name="Hall N."/>
            <person name="Watson M."/>
            <person name="Adriaenssens E.M."/>
            <person name="Foster-Nyarko E."/>
            <person name="Jarju S."/>
            <person name="Secka A."/>
            <person name="Antonio M."/>
            <person name="Oren A."/>
            <person name="Chaudhuri R."/>
            <person name="La Ragione R.M."/>
            <person name="Hildebrand F."/>
            <person name="Pallen M.J."/>
        </authorList>
    </citation>
    <scope>NUCLEOTIDE SEQUENCE [LARGE SCALE GENOMIC DNA]</scope>
    <source>
        <strain evidence="1 2">Sa3CVA3</strain>
    </source>
</reference>
<name>A0ABR8R1B8_9CAUL</name>
<comment type="caution">
    <text evidence="1">The sequence shown here is derived from an EMBL/GenBank/DDBJ whole genome shotgun (WGS) entry which is preliminary data.</text>
</comment>
<keyword evidence="2" id="KW-1185">Reference proteome</keyword>
<proteinExistence type="predicted"/>
<sequence>MTDGRVSPAGSWTRTSEATAQALPDEAAFPYRIGANYLGTNNSAELAFIASFPFVTTTDQDGAMYGSVKAILAHSGVVI</sequence>
<evidence type="ECO:0000313" key="1">
    <source>
        <dbReference type="EMBL" id="MBD7941566.1"/>
    </source>
</evidence>
<dbReference type="Proteomes" id="UP000638918">
    <property type="component" value="Unassembled WGS sequence"/>
</dbReference>
<protein>
    <submittedName>
        <fullName evidence="1">Uncharacterized protein</fullName>
    </submittedName>
</protein>
<gene>
    <name evidence="1" type="ORF">H9656_09225</name>
</gene>
<accession>A0ABR8R1B8</accession>
<dbReference type="EMBL" id="JACSQU010000002">
    <property type="protein sequence ID" value="MBD7941566.1"/>
    <property type="molecule type" value="Genomic_DNA"/>
</dbReference>
<evidence type="ECO:0000313" key="2">
    <source>
        <dbReference type="Proteomes" id="UP000638918"/>
    </source>
</evidence>
<organism evidence="1 2">
    <name type="scientific">Brevundimonas guildfordensis</name>
    <dbReference type="NCBI Taxonomy" id="2762241"/>
    <lineage>
        <taxon>Bacteria</taxon>
        <taxon>Pseudomonadati</taxon>
        <taxon>Pseudomonadota</taxon>
        <taxon>Alphaproteobacteria</taxon>
        <taxon>Caulobacterales</taxon>
        <taxon>Caulobacteraceae</taxon>
        <taxon>Brevundimonas</taxon>
    </lineage>
</organism>